<accession>A0A6J4LTK8</accession>
<name>A0A6J4LTK8_9BACT</name>
<feature type="non-terminal residue" evidence="2">
    <location>
        <position position="1"/>
    </location>
</feature>
<evidence type="ECO:0000313" key="2">
    <source>
        <dbReference type="EMBL" id="CAA9341746.1"/>
    </source>
</evidence>
<keyword evidence="2" id="KW-0489">Methyltransferase</keyword>
<feature type="compositionally biased region" description="Basic residues" evidence="1">
    <location>
        <begin position="39"/>
        <end position="48"/>
    </location>
</feature>
<sequence length="153" mass="15365">GGGQGARHPRRRGGGLRDARAPLLRVRGGGGEGGGVPPRGRRGARARRGREAPAGPRPRRRAGRGAARDGEAVDLAAARGVPGRPGGAGEPGRGVPDRRGVRAVGRDPGARAGEAHALRHDAHPRAGAAGAHGAALPRRDDPARRAVSQGAGL</sequence>
<organism evidence="2">
    <name type="scientific">uncultured Gemmatimonadota bacterium</name>
    <dbReference type="NCBI Taxonomy" id="203437"/>
    <lineage>
        <taxon>Bacteria</taxon>
        <taxon>Pseudomonadati</taxon>
        <taxon>Gemmatimonadota</taxon>
        <taxon>environmental samples</taxon>
    </lineage>
</organism>
<keyword evidence="2" id="KW-0808">Transferase</keyword>
<reference evidence="2" key="1">
    <citation type="submission" date="2020-02" db="EMBL/GenBank/DDBJ databases">
        <authorList>
            <person name="Meier V. D."/>
        </authorList>
    </citation>
    <scope>NUCLEOTIDE SEQUENCE</scope>
    <source>
        <strain evidence="2">AVDCRST_MAG68</strain>
    </source>
</reference>
<feature type="compositionally biased region" description="Gly residues" evidence="1">
    <location>
        <begin position="27"/>
        <end position="37"/>
    </location>
</feature>
<dbReference type="EMBL" id="CADCTW010000144">
    <property type="protein sequence ID" value="CAA9341746.1"/>
    <property type="molecule type" value="Genomic_DNA"/>
</dbReference>
<feature type="compositionally biased region" description="Gly residues" evidence="1">
    <location>
        <begin position="83"/>
        <end position="92"/>
    </location>
</feature>
<feature type="compositionally biased region" description="Basic and acidic residues" evidence="1">
    <location>
        <begin position="95"/>
        <end position="124"/>
    </location>
</feature>
<dbReference type="GO" id="GO:0032259">
    <property type="term" value="P:methylation"/>
    <property type="evidence" value="ECO:0007669"/>
    <property type="project" value="UniProtKB-KW"/>
</dbReference>
<feature type="non-terminal residue" evidence="2">
    <location>
        <position position="153"/>
    </location>
</feature>
<gene>
    <name evidence="2" type="ORF">AVDCRST_MAG68-3120</name>
</gene>
<feature type="region of interest" description="Disordered" evidence="1">
    <location>
        <begin position="1"/>
        <end position="153"/>
    </location>
</feature>
<evidence type="ECO:0000256" key="1">
    <source>
        <dbReference type="SAM" id="MobiDB-lite"/>
    </source>
</evidence>
<feature type="compositionally biased region" description="Low complexity" evidence="1">
    <location>
        <begin position="125"/>
        <end position="136"/>
    </location>
</feature>
<dbReference type="GO" id="GO:0008168">
    <property type="term" value="F:methyltransferase activity"/>
    <property type="evidence" value="ECO:0007669"/>
    <property type="project" value="UniProtKB-KW"/>
</dbReference>
<proteinExistence type="predicted"/>
<protein>
    <submittedName>
        <fullName evidence="2">LSU m3Psi1915 methyltransferase RlmH</fullName>
    </submittedName>
</protein>
<dbReference type="AlphaFoldDB" id="A0A6J4LTK8"/>